<dbReference type="InterPro" id="IPR003529">
    <property type="entry name" value="Hematopoietin_rcpt_Gp130_CS"/>
</dbReference>
<dbReference type="GO" id="GO:0070110">
    <property type="term" value="C:ciliary neurotrophic factor receptor complex"/>
    <property type="evidence" value="ECO:0007669"/>
    <property type="project" value="Ensembl"/>
</dbReference>
<feature type="region of interest" description="Disordered" evidence="18">
    <location>
        <begin position="723"/>
        <end position="758"/>
    </location>
</feature>
<feature type="domain" description="Fibronectin type-III" evidence="21">
    <location>
        <begin position="425"/>
        <end position="517"/>
    </location>
</feature>
<dbReference type="SMART" id="SM00060">
    <property type="entry name" value="FN3"/>
    <property type="match status" value="5"/>
</dbReference>
<sequence length="920" mass="103275">MLAIWTWIVATLFIFLTIDSVEGEIIKLCGRIEPESPVIAFNTTFTATCVLYEDCTKEHHFNASHIFWKIKNNYVPKEQYTVINSTAASVTIKDVSSLSILLTCNILQYGQIEQTVYGIQIKVGFLPEKPKELSCIVNGQSNMKCQWNPGRETHLDTTYVLKSEWPTRQLADCIPPTGVNNSCTVDMVVVFVNMDVWVVATNALGNVSSDRINFDPIDFVKLLPPHNLSVTKSKEISSILKVSWINPAKPFDELKYNIRYRARGASNWTHIPPEDTASTRDSFTVQELKPFTDYVFSIRCMNKDGRGFWSNWSAEASGITYEAKPTNAPSFWYTIDPSQDHGYRQVHLKWKTLPPFEANGRILDYEVTLKRGKTSHLSRYVNDTKLTLNVTNDSYVISLKARNIVGSSEPTNLTIPGRDFKAAHPVTNLKAFPKDEKLWVAWTPPNESVNKYILEWCVFSDSLPCTPDWQQEDSNVKLTYLQGNLTESKCYLITVIPVYNNGPGSPQSVKAYLKQARPSTGPVVRIKKVGKNEAVLVWDHLPIDNQNGFIRNYTIFYKTSNGNVTAVHLNSSHTEYTLSPLISDTLYVVRMAAYTDEGGRDGPEVNFTTPKFAQGEIEAIVVPVCLAFLLTTLLGVLLCFNKLDLIKKHIWPNVPDPSKSHIAQWSPHTPTRHNLHPKDQMYPEGSFTDTDVSVVEIEANEKKPLPEDLKSLDLFKKEKITTEGHSSGIGGSSCMSSSRPSISSNDESESGQNTSSTVQYSTVVHSGYRHQLPSVQVFSRSESTQPLLDSEERPEDLQIVENGGSGDGASPRQQYFKQNCNQDEIGPDLSHFERSKQVSSVNEEDFVRLKQQQMSDQKSQSFTSEQVKDFEVVSAADRFGASTEAQIQRFETIGLEAATEEGMPKSYLPQTVRQGGYVPQ</sequence>
<name>G3W9W3_SARHA</name>
<dbReference type="HOGENOM" id="CLU_656480_0_0_1"/>
<evidence type="ECO:0000256" key="4">
    <source>
        <dbReference type="ARBA" id="ARBA00022553"/>
    </source>
</evidence>
<dbReference type="InterPro" id="IPR052672">
    <property type="entry name" value="Type1_Cytokine_Rcpt_Type2"/>
</dbReference>
<dbReference type="GO" id="GO:0004915">
    <property type="term" value="F:interleukin-6 receptor activity"/>
    <property type="evidence" value="ECO:0007669"/>
    <property type="project" value="Ensembl"/>
</dbReference>
<dbReference type="GO" id="GO:0005127">
    <property type="term" value="F:ciliary neurotrophic factor receptor binding"/>
    <property type="evidence" value="ECO:0007669"/>
    <property type="project" value="Ensembl"/>
</dbReference>
<organism evidence="22 23">
    <name type="scientific">Sarcophilus harrisii</name>
    <name type="common">Tasmanian devil</name>
    <name type="synonym">Sarcophilus laniarius</name>
    <dbReference type="NCBI Taxonomy" id="9305"/>
    <lineage>
        <taxon>Eukaryota</taxon>
        <taxon>Metazoa</taxon>
        <taxon>Chordata</taxon>
        <taxon>Craniata</taxon>
        <taxon>Vertebrata</taxon>
        <taxon>Euteleostomi</taxon>
        <taxon>Mammalia</taxon>
        <taxon>Metatheria</taxon>
        <taxon>Dasyuromorphia</taxon>
        <taxon>Dasyuridae</taxon>
        <taxon>Sarcophilus</taxon>
    </lineage>
</organism>
<dbReference type="eggNOG" id="ENOG502QXEG">
    <property type="taxonomic scope" value="Eukaryota"/>
</dbReference>
<dbReference type="PROSITE" id="PS50853">
    <property type="entry name" value="FN3"/>
    <property type="match status" value="3"/>
</dbReference>
<keyword evidence="8 19" id="KW-1133">Transmembrane helix</keyword>
<evidence type="ECO:0000256" key="17">
    <source>
        <dbReference type="ARBA" id="ARBA00083382"/>
    </source>
</evidence>
<feature type="domain" description="Fibronectin type-III" evidence="21">
    <location>
        <begin position="518"/>
        <end position="612"/>
    </location>
</feature>
<evidence type="ECO:0000256" key="19">
    <source>
        <dbReference type="SAM" id="Phobius"/>
    </source>
</evidence>
<evidence type="ECO:0000256" key="3">
    <source>
        <dbReference type="ARBA" id="ARBA00022475"/>
    </source>
</evidence>
<dbReference type="GO" id="GO:0045669">
    <property type="term" value="P:positive regulation of osteoblast differentiation"/>
    <property type="evidence" value="ECO:0007669"/>
    <property type="project" value="Ensembl"/>
</dbReference>
<dbReference type="KEGG" id="shr:100913307"/>
<feature type="region of interest" description="Disordered" evidence="18">
    <location>
        <begin position="659"/>
        <end position="686"/>
    </location>
</feature>
<dbReference type="InterPro" id="IPR013783">
    <property type="entry name" value="Ig-like_fold"/>
</dbReference>
<dbReference type="GO" id="GO:0043025">
    <property type="term" value="C:neuronal cell body"/>
    <property type="evidence" value="ECO:0007669"/>
    <property type="project" value="Ensembl"/>
</dbReference>
<evidence type="ECO:0000256" key="7">
    <source>
        <dbReference type="ARBA" id="ARBA00022737"/>
    </source>
</evidence>
<dbReference type="FunFam" id="2.60.40.10:FF:000281">
    <property type="entry name" value="Cytokine receptor like factor 1"/>
    <property type="match status" value="1"/>
</dbReference>
<protein>
    <recommendedName>
        <fullName evidence="14">Interleukin-6 receptor subunit beta</fullName>
    </recommendedName>
    <alternativeName>
        <fullName evidence="16">Interleukin-6 signal transducer</fullName>
    </alternativeName>
    <alternativeName>
        <fullName evidence="15">Membrane glycoprotein 130</fullName>
    </alternativeName>
    <alternativeName>
        <fullName evidence="17">Oncostatin-M receptor subunit alpha</fullName>
    </alternativeName>
</protein>
<keyword evidence="5 19" id="KW-0812">Transmembrane</keyword>
<comment type="subcellular location">
    <subcellularLocation>
        <location evidence="1">Cell membrane</location>
        <topology evidence="1">Single-pass type I membrane protein</topology>
    </subcellularLocation>
</comment>
<dbReference type="GO" id="GO:0005977">
    <property type="term" value="P:glycogen metabolic process"/>
    <property type="evidence" value="ECO:0007669"/>
    <property type="project" value="Ensembl"/>
</dbReference>
<keyword evidence="23" id="KW-1185">Reference proteome</keyword>
<dbReference type="Pfam" id="PF09067">
    <property type="entry name" value="EpoR_lig-bind"/>
    <property type="match status" value="1"/>
</dbReference>
<dbReference type="PROSITE" id="PS01353">
    <property type="entry name" value="HEMATOPO_REC_L_F2"/>
    <property type="match status" value="1"/>
</dbReference>
<feature type="compositionally biased region" description="Low complexity" evidence="18">
    <location>
        <begin position="732"/>
        <end position="745"/>
    </location>
</feature>
<feature type="domain" description="Fibronectin type-III" evidence="21">
    <location>
        <begin position="224"/>
        <end position="323"/>
    </location>
</feature>
<evidence type="ECO:0000256" key="14">
    <source>
        <dbReference type="ARBA" id="ARBA00068277"/>
    </source>
</evidence>
<dbReference type="GO" id="GO:0060576">
    <property type="term" value="P:intestinal epithelial cell development"/>
    <property type="evidence" value="ECO:0007669"/>
    <property type="project" value="Ensembl"/>
</dbReference>
<keyword evidence="6 20" id="KW-0732">Signal</keyword>
<dbReference type="FunFam" id="2.60.40.10:FF:000563">
    <property type="entry name" value="interleukin-6 receptor subunit beta"/>
    <property type="match status" value="1"/>
</dbReference>
<gene>
    <name evidence="22" type="primary">IL6ST</name>
</gene>
<accession>G3W9W3</accession>
<dbReference type="GO" id="GO:0045747">
    <property type="term" value="P:positive regulation of Notch signaling pathway"/>
    <property type="evidence" value="ECO:0007669"/>
    <property type="project" value="Ensembl"/>
</dbReference>
<evidence type="ECO:0000256" key="11">
    <source>
        <dbReference type="ARBA" id="ARBA00023170"/>
    </source>
</evidence>
<dbReference type="GO" id="GO:0019981">
    <property type="term" value="F:interleukin-6 binding"/>
    <property type="evidence" value="ECO:0007669"/>
    <property type="project" value="Ensembl"/>
</dbReference>
<dbReference type="GO" id="GO:0004924">
    <property type="term" value="F:oncostatin-M receptor activity"/>
    <property type="evidence" value="ECO:0007669"/>
    <property type="project" value="Ensembl"/>
</dbReference>
<dbReference type="GO" id="GO:0005900">
    <property type="term" value="C:oncostatin-M receptor complex"/>
    <property type="evidence" value="ECO:0007669"/>
    <property type="project" value="Ensembl"/>
</dbReference>
<dbReference type="GO" id="GO:0004921">
    <property type="term" value="F:interleukin-11 receptor activity"/>
    <property type="evidence" value="ECO:0007669"/>
    <property type="project" value="Ensembl"/>
</dbReference>
<dbReference type="GO" id="GO:0007259">
    <property type="term" value="P:cell surface receptor signaling pathway via JAK-STAT"/>
    <property type="evidence" value="ECO:0007669"/>
    <property type="project" value="Ensembl"/>
</dbReference>
<keyword evidence="13" id="KW-0393">Immunoglobulin domain</keyword>
<dbReference type="STRING" id="9305.ENSSHAP00000012218"/>
<dbReference type="FunFam" id="2.60.40.10:FF:000524">
    <property type="entry name" value="Interleukin-6 receptor subunit beta"/>
    <property type="match status" value="1"/>
</dbReference>
<dbReference type="InterPro" id="IPR010457">
    <property type="entry name" value="IgC2-like_lig-bd"/>
</dbReference>
<dbReference type="GO" id="GO:0009897">
    <property type="term" value="C:external side of plasma membrane"/>
    <property type="evidence" value="ECO:0007669"/>
    <property type="project" value="Ensembl"/>
</dbReference>
<evidence type="ECO:0000256" key="1">
    <source>
        <dbReference type="ARBA" id="ARBA00004251"/>
    </source>
</evidence>
<reference evidence="22 23" key="1">
    <citation type="journal article" date="2011" name="Proc. Natl. Acad. Sci. U.S.A.">
        <title>Genetic diversity and population structure of the endangered marsupial Sarcophilus harrisii (Tasmanian devil).</title>
        <authorList>
            <person name="Miller W."/>
            <person name="Hayes V.M."/>
            <person name="Ratan A."/>
            <person name="Petersen D.C."/>
            <person name="Wittekindt N.E."/>
            <person name="Miller J."/>
            <person name="Walenz B."/>
            <person name="Knight J."/>
            <person name="Qi J."/>
            <person name="Zhao F."/>
            <person name="Wang Q."/>
            <person name="Bedoya-Reina O.C."/>
            <person name="Katiyar N."/>
            <person name="Tomsho L.P."/>
            <person name="Kasson L.M."/>
            <person name="Hardie R.A."/>
            <person name="Woodbridge P."/>
            <person name="Tindall E.A."/>
            <person name="Bertelsen M.F."/>
            <person name="Dixon D."/>
            <person name="Pyecroft S."/>
            <person name="Helgen K.M."/>
            <person name="Lesk A.M."/>
            <person name="Pringle T.H."/>
            <person name="Patterson N."/>
            <person name="Zhang Y."/>
            <person name="Kreiss A."/>
            <person name="Woods G.M."/>
            <person name="Jones M.E."/>
            <person name="Schuster S.C."/>
        </authorList>
    </citation>
    <scope>NUCLEOTIDE SEQUENCE [LARGE SCALE GENOMIC DNA]</scope>
</reference>
<dbReference type="FunCoup" id="G3W9W3">
    <property type="interactions" value="491"/>
</dbReference>
<dbReference type="InterPro" id="IPR036116">
    <property type="entry name" value="FN3_sf"/>
</dbReference>
<dbReference type="OrthoDB" id="9934532at2759"/>
<dbReference type="GeneID" id="100913307"/>
<dbReference type="GO" id="GO:0005896">
    <property type="term" value="C:interleukin-6 receptor complex"/>
    <property type="evidence" value="ECO:0007669"/>
    <property type="project" value="Ensembl"/>
</dbReference>
<dbReference type="RefSeq" id="XP_031821069.1">
    <property type="nucleotide sequence ID" value="XM_031965209.1"/>
</dbReference>
<dbReference type="GO" id="GO:0015026">
    <property type="term" value="F:coreceptor activity"/>
    <property type="evidence" value="ECO:0007669"/>
    <property type="project" value="Ensembl"/>
</dbReference>
<evidence type="ECO:0000259" key="21">
    <source>
        <dbReference type="PROSITE" id="PS50853"/>
    </source>
</evidence>
<dbReference type="Pfam" id="PF00041">
    <property type="entry name" value="fn3"/>
    <property type="match status" value="2"/>
</dbReference>
<evidence type="ECO:0000256" key="10">
    <source>
        <dbReference type="ARBA" id="ARBA00023157"/>
    </source>
</evidence>
<evidence type="ECO:0000313" key="23">
    <source>
        <dbReference type="Proteomes" id="UP000007648"/>
    </source>
</evidence>
<dbReference type="AlphaFoldDB" id="G3W9W3"/>
<feature type="compositionally biased region" description="Polar residues" evidence="18">
    <location>
        <begin position="778"/>
        <end position="787"/>
    </location>
</feature>
<dbReference type="GeneTree" id="ENSGT00940000159608"/>
<dbReference type="GO" id="GO:0030296">
    <property type="term" value="F:protein tyrosine kinase activator activity"/>
    <property type="evidence" value="ECO:0007669"/>
    <property type="project" value="Ensembl"/>
</dbReference>
<dbReference type="GO" id="GO:0019970">
    <property type="term" value="F:interleukin-11 binding"/>
    <property type="evidence" value="ECO:0007669"/>
    <property type="project" value="Ensembl"/>
</dbReference>
<evidence type="ECO:0000256" key="2">
    <source>
        <dbReference type="ARBA" id="ARBA00008921"/>
    </source>
</evidence>
<keyword evidence="7" id="KW-0677">Repeat</keyword>
<dbReference type="CDD" id="cd00063">
    <property type="entry name" value="FN3"/>
    <property type="match status" value="4"/>
</dbReference>
<dbReference type="GO" id="GO:0097110">
    <property type="term" value="F:scaffold protein binding"/>
    <property type="evidence" value="ECO:0007669"/>
    <property type="project" value="Ensembl"/>
</dbReference>
<dbReference type="GO" id="GO:0004923">
    <property type="term" value="F:leukemia inhibitory factor receptor activity"/>
    <property type="evidence" value="ECO:0007669"/>
    <property type="project" value="Ensembl"/>
</dbReference>
<dbReference type="GO" id="GO:0042802">
    <property type="term" value="F:identical protein binding"/>
    <property type="evidence" value="ECO:0007669"/>
    <property type="project" value="Ensembl"/>
</dbReference>
<dbReference type="GO" id="GO:0045509">
    <property type="term" value="F:interleukin-27 receptor activity"/>
    <property type="evidence" value="ECO:0007669"/>
    <property type="project" value="Ensembl"/>
</dbReference>
<dbReference type="FunFam" id="2.60.40.10:FF:000542">
    <property type="entry name" value="Interleukin-6 receptor subunit beta"/>
    <property type="match status" value="1"/>
</dbReference>
<evidence type="ECO:0000256" key="9">
    <source>
        <dbReference type="ARBA" id="ARBA00023136"/>
    </source>
</evidence>
<dbReference type="GO" id="GO:0048711">
    <property type="term" value="P:positive regulation of astrocyte differentiation"/>
    <property type="evidence" value="ECO:0007669"/>
    <property type="project" value="Ensembl"/>
</dbReference>
<dbReference type="InterPro" id="IPR003961">
    <property type="entry name" value="FN3_dom"/>
</dbReference>
<dbReference type="FunFam" id="2.60.40.10:FF:000414">
    <property type="entry name" value="Interleukin-6 receptor subunit beta"/>
    <property type="match status" value="1"/>
</dbReference>
<feature type="chain" id="PRO_5029746442" description="Interleukin-6 receptor subunit beta" evidence="20">
    <location>
        <begin position="24"/>
        <end position="920"/>
    </location>
</feature>
<proteinExistence type="inferred from homology"/>
<keyword evidence="3" id="KW-1003">Cell membrane</keyword>
<keyword evidence="4" id="KW-0597">Phosphoprotein</keyword>
<dbReference type="GO" id="GO:0002821">
    <property type="term" value="P:positive regulation of adaptive immune response"/>
    <property type="evidence" value="ECO:0007669"/>
    <property type="project" value="Ensembl"/>
</dbReference>
<evidence type="ECO:0000256" key="15">
    <source>
        <dbReference type="ARBA" id="ARBA00077050"/>
    </source>
</evidence>
<dbReference type="GO" id="GO:0043524">
    <property type="term" value="P:negative regulation of neuron apoptotic process"/>
    <property type="evidence" value="ECO:0007669"/>
    <property type="project" value="Ensembl"/>
</dbReference>
<keyword evidence="9 19" id="KW-0472">Membrane</keyword>
<dbReference type="Proteomes" id="UP000007648">
    <property type="component" value="Unassembled WGS sequence"/>
</dbReference>
<keyword evidence="10" id="KW-1015">Disulfide bond</keyword>
<evidence type="ECO:0000256" key="18">
    <source>
        <dbReference type="SAM" id="MobiDB-lite"/>
    </source>
</evidence>
<evidence type="ECO:0000256" key="13">
    <source>
        <dbReference type="ARBA" id="ARBA00023319"/>
    </source>
</evidence>
<keyword evidence="12" id="KW-0325">Glycoprotein</keyword>
<dbReference type="SUPFAM" id="SSF49265">
    <property type="entry name" value="Fibronectin type III"/>
    <property type="match status" value="5"/>
</dbReference>
<feature type="transmembrane region" description="Helical" evidence="19">
    <location>
        <begin position="620"/>
        <end position="640"/>
    </location>
</feature>
<dbReference type="RefSeq" id="XP_031821059.1">
    <property type="nucleotide sequence ID" value="XM_031965199.1"/>
</dbReference>
<dbReference type="InParanoid" id="G3W9W3"/>
<reference evidence="22" key="2">
    <citation type="submission" date="2025-08" db="UniProtKB">
        <authorList>
            <consortium name="Ensembl"/>
        </authorList>
    </citation>
    <scope>IDENTIFICATION</scope>
</reference>
<evidence type="ECO:0000256" key="20">
    <source>
        <dbReference type="SAM" id="SignalP"/>
    </source>
</evidence>
<evidence type="ECO:0000256" key="8">
    <source>
        <dbReference type="ARBA" id="ARBA00022989"/>
    </source>
</evidence>
<keyword evidence="11" id="KW-0675">Receptor</keyword>
<evidence type="ECO:0000256" key="6">
    <source>
        <dbReference type="ARBA" id="ARBA00022729"/>
    </source>
</evidence>
<reference evidence="22" key="3">
    <citation type="submission" date="2025-09" db="UniProtKB">
        <authorList>
            <consortium name="Ensembl"/>
        </authorList>
    </citation>
    <scope>IDENTIFICATION</scope>
</reference>
<dbReference type="CTD" id="3572"/>
<evidence type="ECO:0000256" key="12">
    <source>
        <dbReference type="ARBA" id="ARBA00023180"/>
    </source>
</evidence>
<dbReference type="PANTHER" id="PTHR48423:SF1">
    <property type="entry name" value="INTERLEUKIN-27 RECEPTOR SUBUNIT ALPHA"/>
    <property type="match status" value="1"/>
</dbReference>
<dbReference type="GO" id="GO:0045121">
    <property type="term" value="C:membrane raft"/>
    <property type="evidence" value="ECO:0007669"/>
    <property type="project" value="Ensembl"/>
</dbReference>
<dbReference type="FunFam" id="2.60.40.10:FF:000855">
    <property type="entry name" value="Interleukin-6 receptor subunit beta"/>
    <property type="match status" value="1"/>
</dbReference>
<dbReference type="GO" id="GO:0005138">
    <property type="term" value="F:interleukin-6 receptor binding"/>
    <property type="evidence" value="ECO:0007669"/>
    <property type="project" value="Ensembl"/>
</dbReference>
<comment type="similarity">
    <text evidence="2">Belongs to the type I cytokine receptor family. Type 2 subfamily.</text>
</comment>
<dbReference type="InterPro" id="IPR015152">
    <property type="entry name" value="Growth/epo_recpt_lig-bind"/>
</dbReference>
<dbReference type="Ensembl" id="ENSSHAT00000012317.2">
    <property type="protein sequence ID" value="ENSSHAP00000012218.2"/>
    <property type="gene ID" value="ENSSHAG00000010473.2"/>
</dbReference>
<evidence type="ECO:0000313" key="22">
    <source>
        <dbReference type="Ensembl" id="ENSSHAP00000012218.2"/>
    </source>
</evidence>
<dbReference type="Gene3D" id="2.60.40.10">
    <property type="entry name" value="Immunoglobulins"/>
    <property type="match status" value="6"/>
</dbReference>
<dbReference type="GO" id="GO:0042102">
    <property type="term" value="P:positive regulation of T cell proliferation"/>
    <property type="evidence" value="ECO:0007669"/>
    <property type="project" value="Ensembl"/>
</dbReference>
<feature type="signal peptide" evidence="20">
    <location>
        <begin position="1"/>
        <end position="23"/>
    </location>
</feature>
<dbReference type="PANTHER" id="PTHR48423">
    <property type="entry name" value="INTERLEUKIN-27 RECEPTOR SUBUNIT ALPHA"/>
    <property type="match status" value="1"/>
</dbReference>
<evidence type="ECO:0000256" key="16">
    <source>
        <dbReference type="ARBA" id="ARBA00078919"/>
    </source>
</evidence>
<dbReference type="Pfam" id="PF06328">
    <property type="entry name" value="Lep_receptor_Ig"/>
    <property type="match status" value="1"/>
</dbReference>
<feature type="region of interest" description="Disordered" evidence="18">
    <location>
        <begin position="778"/>
        <end position="814"/>
    </location>
</feature>
<evidence type="ECO:0000256" key="5">
    <source>
        <dbReference type="ARBA" id="ARBA00022692"/>
    </source>
</evidence>
<dbReference type="GO" id="GO:0030425">
    <property type="term" value="C:dendrite"/>
    <property type="evidence" value="ECO:0007669"/>
    <property type="project" value="Ensembl"/>
</dbReference>